<feature type="compositionally biased region" description="Basic residues" evidence="6">
    <location>
        <begin position="153"/>
        <end position="194"/>
    </location>
</feature>
<feature type="transmembrane region" description="Helical" evidence="7">
    <location>
        <begin position="444"/>
        <end position="465"/>
    </location>
</feature>
<evidence type="ECO:0000256" key="4">
    <source>
        <dbReference type="ARBA" id="ARBA00022989"/>
    </source>
</evidence>
<evidence type="ECO:0000256" key="6">
    <source>
        <dbReference type="SAM" id="MobiDB-lite"/>
    </source>
</evidence>
<evidence type="ECO:0000256" key="5">
    <source>
        <dbReference type="ARBA" id="ARBA00023136"/>
    </source>
</evidence>
<dbReference type="InterPro" id="IPR036866">
    <property type="entry name" value="RibonucZ/Hydroxyglut_hydro"/>
</dbReference>
<feature type="transmembrane region" description="Helical" evidence="7">
    <location>
        <begin position="905"/>
        <end position="925"/>
    </location>
</feature>
<dbReference type="PANTHER" id="PTHR30619">
    <property type="entry name" value="DNA INTERNALIZATION/COMPETENCE PROTEIN COMEC/REC2"/>
    <property type="match status" value="1"/>
</dbReference>
<evidence type="ECO:0000256" key="1">
    <source>
        <dbReference type="ARBA" id="ARBA00004651"/>
    </source>
</evidence>
<feature type="region of interest" description="Disordered" evidence="6">
    <location>
        <begin position="65"/>
        <end position="390"/>
    </location>
</feature>
<feature type="transmembrane region" description="Helical" evidence="7">
    <location>
        <begin position="866"/>
        <end position="885"/>
    </location>
</feature>
<feature type="region of interest" description="Disordered" evidence="6">
    <location>
        <begin position="1"/>
        <end position="24"/>
    </location>
</feature>
<comment type="subcellular location">
    <subcellularLocation>
        <location evidence="1">Cell membrane</location>
        <topology evidence="1">Multi-pass membrane protein</topology>
    </subcellularLocation>
</comment>
<reference evidence="9 10" key="1">
    <citation type="submission" date="2019-03" db="EMBL/GenBank/DDBJ databases">
        <title>Genome Sequencing and Assembly of Various Microbes Isolated from Partially Reclaimed Soil and Acid Mine Drainage (AMD) Site.</title>
        <authorList>
            <person name="Steinbock B."/>
            <person name="Bechtold R."/>
            <person name="Sevigny J.L."/>
            <person name="Thomas D."/>
            <person name="Cuthill L.R."/>
            <person name="Aveiro Johannsen E.J."/>
            <person name="Thomas K."/>
            <person name="Ghosh A."/>
        </authorList>
    </citation>
    <scope>NUCLEOTIDE SEQUENCE [LARGE SCALE GENOMIC DNA]</scope>
    <source>
        <strain evidence="9 10">S-A3</strain>
    </source>
</reference>
<protein>
    <submittedName>
        <fullName evidence="9">ComEC family DNA internalization-related competence protein</fullName>
    </submittedName>
</protein>
<dbReference type="InterPro" id="IPR052159">
    <property type="entry name" value="Competence_DNA_uptake"/>
</dbReference>
<keyword evidence="2" id="KW-1003">Cell membrane</keyword>
<feature type="compositionally biased region" description="Basic and acidic residues" evidence="6">
    <location>
        <begin position="138"/>
        <end position="152"/>
    </location>
</feature>
<feature type="transmembrane region" description="Helical" evidence="7">
    <location>
        <begin position="839"/>
        <end position="859"/>
    </location>
</feature>
<gene>
    <name evidence="9" type="ORF">E2R59_08845</name>
</gene>
<keyword evidence="3 7" id="KW-0812">Transmembrane</keyword>
<feature type="region of interest" description="Disordered" evidence="6">
    <location>
        <begin position="931"/>
        <end position="955"/>
    </location>
</feature>
<evidence type="ECO:0000313" key="9">
    <source>
        <dbReference type="EMBL" id="TDL42924.1"/>
    </source>
</evidence>
<sequence>MGWGHDRYRAARPTASEPHPARARRPALAFRARPGGHRAWARQCSRARCSRARCSRARCSRARCPAARCPAARRTAGVAAGRGPGRGHRPRPGAVAPGRGTGGRSRPPPSGRRPDPGPGLAAADRPGRARLAQLDGAGAREGRRGGPGDRRAARPRRGGAGRRPRTGHRAGPRPARRGRHRARGRGRCRGRCGHGHGDRTRDGPVGVRRGPAARVGFDAARARDRGGGPPRRRVPRGRGPGRRRGRGRRRPHRCRRDGVREPGRPRHGRPAGARPGHRDRTPCPRRAGGARSRSGAGSGGSARGPGCTARGPGCTARDRGTGGRRPGRDAEPQHGHRGRARDPPAGRARAGRTDRGVPAAARRIRRRRRPRRRAGDRPRPDGVARPAGERVRRPAEWWAGALEHQEHRDARAPGRTWDLRLVPAALGAWLTGLLAAHLPPAQVAAAGALYLAALVLGAALTLVAARALRREEPPPGRPRAPGLWRALPWSAVALSALAVTAVLLSTTAAQRETAHGPLGAALAAGGTVAVTAEVAEPPRRWTAPAPGTGHEDEDRTGVVLGLRLEQVTHEGRGGPADVDITVFADGPAWAGLVPGQRITAVLTAGPPSPGPPVLRAAAPPADLPAREPGRREQVRERFVAGTAGLGPDAAGLLPGMTFGERSGIGPELDQAMRDTGLTHLTAVSGANCALVTALAGHAALSLGAGRRTCLAAGLGALAAFVLLVGPDPSVLRAAVMGGLAALSLLTGRTAVSLATLAGAVIALVVVRPALAAEYGFVLSVLATAGIVVSGRPLTRWLGTRVPEVLAVAVAIPAAAQLWCAPVLVLLQPAVPVYSLPANVLAAPLVLVVTVCGLAGLLLLSLPDGAGAAAAVLPLGAGALGARLVAGTARALAGAPGALAPWPQGLPGVLLMTLASATLLLAVHALDVRRRRPRPTSGTLHEGPAPVPVPEEHWRERSRRRRRRRIAAAAAVLLVLAALALRAAVDARRPPPAWEAVLCDVGQGDAVLLRTAPGRAVLVDTGPDPQALARCLRRSGVEHLDLVVLSHAHADHTGGLPALARHGRIGEVWYATAAAAPPEELTDALPGTPARRPAPGETRTLGGLRLTVLAPAPTAPGRWSDPSSADENNASLVLRAELTGEDGGSTSWLLTGDLEEEGARALLRTAGPLVDVDVLKVSHHGARNGGTAVIDAAGPRLAVVSAGRDNDYGHPHPRILEHLRTRGIPLVRTDEHGSAYILREGGRLRAVPAEP</sequence>
<dbReference type="InterPro" id="IPR004477">
    <property type="entry name" value="ComEC_N"/>
</dbReference>
<dbReference type="GO" id="GO:0005886">
    <property type="term" value="C:plasma membrane"/>
    <property type="evidence" value="ECO:0007669"/>
    <property type="project" value="UniProtKB-SubCell"/>
</dbReference>
<evidence type="ECO:0000313" key="10">
    <source>
        <dbReference type="Proteomes" id="UP000295163"/>
    </source>
</evidence>
<organism evidence="9 10">
    <name type="scientific">Kocuria rosea</name>
    <name type="common">Deinococcus erythromyxa</name>
    <name type="synonym">Micrococcus rubens</name>
    <dbReference type="NCBI Taxonomy" id="1275"/>
    <lineage>
        <taxon>Bacteria</taxon>
        <taxon>Bacillati</taxon>
        <taxon>Actinomycetota</taxon>
        <taxon>Actinomycetes</taxon>
        <taxon>Micrococcales</taxon>
        <taxon>Micrococcaceae</taxon>
        <taxon>Kocuria</taxon>
    </lineage>
</organism>
<dbReference type="SMART" id="SM00849">
    <property type="entry name" value="Lactamase_B"/>
    <property type="match status" value="1"/>
</dbReference>
<dbReference type="EMBL" id="SMZT01000003">
    <property type="protein sequence ID" value="TDL42924.1"/>
    <property type="molecule type" value="Genomic_DNA"/>
</dbReference>
<feature type="compositionally biased region" description="Basic residues" evidence="6">
    <location>
        <begin position="230"/>
        <end position="255"/>
    </location>
</feature>
<accession>A0A4R5YDW3</accession>
<evidence type="ECO:0000259" key="8">
    <source>
        <dbReference type="SMART" id="SM00849"/>
    </source>
</evidence>
<dbReference type="Proteomes" id="UP000295163">
    <property type="component" value="Unassembled WGS sequence"/>
</dbReference>
<evidence type="ECO:0000256" key="2">
    <source>
        <dbReference type="ARBA" id="ARBA00022475"/>
    </source>
</evidence>
<feature type="region of interest" description="Disordered" evidence="6">
    <location>
        <begin position="1079"/>
        <end position="1099"/>
    </location>
</feature>
<feature type="transmembrane region" description="Helical" evidence="7">
    <location>
        <begin position="776"/>
        <end position="793"/>
    </location>
</feature>
<feature type="transmembrane region" description="Helical" evidence="7">
    <location>
        <begin position="486"/>
        <end position="504"/>
    </location>
</feature>
<feature type="transmembrane region" description="Helical" evidence="7">
    <location>
        <begin position="965"/>
        <end position="984"/>
    </location>
</feature>
<dbReference type="PANTHER" id="PTHR30619:SF1">
    <property type="entry name" value="RECOMBINATION PROTEIN 2"/>
    <property type="match status" value="1"/>
</dbReference>
<feature type="transmembrane region" description="Helical" evidence="7">
    <location>
        <begin position="805"/>
        <end position="827"/>
    </location>
</feature>
<dbReference type="Gene3D" id="3.60.15.10">
    <property type="entry name" value="Ribonuclease Z/Hydroxyacylglutathione hydrolase-like"/>
    <property type="match status" value="1"/>
</dbReference>
<feature type="compositionally biased region" description="Low complexity" evidence="6">
    <location>
        <begin position="65"/>
        <end position="81"/>
    </location>
</feature>
<name>A0A4R5YDW3_KOCRO</name>
<feature type="compositionally biased region" description="Basic residues" evidence="6">
    <location>
        <begin position="362"/>
        <end position="372"/>
    </location>
</feature>
<feature type="compositionally biased region" description="Basic and acidic residues" evidence="6">
    <location>
        <begin position="373"/>
        <end position="390"/>
    </location>
</feature>
<feature type="compositionally biased region" description="Basic and acidic residues" evidence="6">
    <location>
        <begin position="316"/>
        <end position="344"/>
    </location>
</feature>
<feature type="transmembrane region" description="Helical" evidence="7">
    <location>
        <begin position="708"/>
        <end position="724"/>
    </location>
</feature>
<dbReference type="SUPFAM" id="SSF56281">
    <property type="entry name" value="Metallo-hydrolase/oxidoreductase"/>
    <property type="match status" value="1"/>
</dbReference>
<dbReference type="AlphaFoldDB" id="A0A4R5YDW3"/>
<dbReference type="InterPro" id="IPR035681">
    <property type="entry name" value="ComA-like_MBL"/>
</dbReference>
<proteinExistence type="predicted"/>
<feature type="transmembrane region" description="Helical" evidence="7">
    <location>
        <begin position="753"/>
        <end position="770"/>
    </location>
</feature>
<dbReference type="Pfam" id="PF00753">
    <property type="entry name" value="Lactamase_B"/>
    <property type="match status" value="1"/>
</dbReference>
<dbReference type="Pfam" id="PF03772">
    <property type="entry name" value="Competence"/>
    <property type="match status" value="1"/>
</dbReference>
<evidence type="ECO:0000256" key="7">
    <source>
        <dbReference type="SAM" id="Phobius"/>
    </source>
</evidence>
<dbReference type="CDD" id="cd07731">
    <property type="entry name" value="ComA-like_MBL-fold"/>
    <property type="match status" value="1"/>
</dbReference>
<comment type="caution">
    <text evidence="9">The sequence shown here is derived from an EMBL/GenBank/DDBJ whole genome shotgun (WGS) entry which is preliminary data.</text>
</comment>
<evidence type="ECO:0000256" key="3">
    <source>
        <dbReference type="ARBA" id="ARBA00022692"/>
    </source>
</evidence>
<dbReference type="InterPro" id="IPR001279">
    <property type="entry name" value="Metallo-B-lactamas"/>
</dbReference>
<feature type="compositionally biased region" description="Low complexity" evidence="6">
    <location>
        <begin position="285"/>
        <end position="295"/>
    </location>
</feature>
<feature type="domain" description="Metallo-beta-lactamase" evidence="8">
    <location>
        <begin position="1002"/>
        <end position="1203"/>
    </location>
</feature>
<dbReference type="NCBIfam" id="TIGR00360">
    <property type="entry name" value="ComEC_N-term"/>
    <property type="match status" value="1"/>
</dbReference>
<keyword evidence="4 7" id="KW-1133">Transmembrane helix</keyword>
<keyword evidence="5 7" id="KW-0472">Membrane</keyword>